<evidence type="ECO:0000313" key="2">
    <source>
        <dbReference type="EMBL" id="CAA9504711.1"/>
    </source>
</evidence>
<evidence type="ECO:0000259" key="1">
    <source>
        <dbReference type="Pfam" id="PF03364"/>
    </source>
</evidence>
<dbReference type="InterPro" id="IPR023393">
    <property type="entry name" value="START-like_dom_sf"/>
</dbReference>
<dbReference type="Pfam" id="PF03364">
    <property type="entry name" value="Polyketide_cyc"/>
    <property type="match status" value="1"/>
</dbReference>
<dbReference type="AlphaFoldDB" id="A0A6J4STC5"/>
<gene>
    <name evidence="2" type="ORF">AVDCRST_MAG67-2252</name>
</gene>
<feature type="domain" description="Coenzyme Q-binding protein COQ10 START" evidence="1">
    <location>
        <begin position="12"/>
        <end position="124"/>
    </location>
</feature>
<dbReference type="SUPFAM" id="SSF55961">
    <property type="entry name" value="Bet v1-like"/>
    <property type="match status" value="1"/>
</dbReference>
<dbReference type="InterPro" id="IPR005031">
    <property type="entry name" value="COQ10_START"/>
</dbReference>
<dbReference type="CDD" id="cd07824">
    <property type="entry name" value="SRPBCC_6"/>
    <property type="match status" value="1"/>
</dbReference>
<organism evidence="2">
    <name type="scientific">uncultured Solirubrobacteraceae bacterium</name>
    <dbReference type="NCBI Taxonomy" id="1162706"/>
    <lineage>
        <taxon>Bacteria</taxon>
        <taxon>Bacillati</taxon>
        <taxon>Actinomycetota</taxon>
        <taxon>Thermoleophilia</taxon>
        <taxon>Solirubrobacterales</taxon>
        <taxon>Solirubrobacteraceae</taxon>
        <taxon>environmental samples</taxon>
    </lineage>
</organism>
<dbReference type="EMBL" id="CADCVQ010000090">
    <property type="protein sequence ID" value="CAA9504711.1"/>
    <property type="molecule type" value="Genomic_DNA"/>
</dbReference>
<accession>A0A6J4STC5</accession>
<sequence length="157" mass="17743">MPAYSFLTTWCVAAPIQEVWNVISASDRYPEWWKGVRKVSELEPGGEHGIGALSRFEWRSRLPYSLTFDMRVTRSEPPYLLEAHASGELDGIGIWRLYESPAGTALIYSWDVSTTRAWMNLLAPAGRRIFAWNHDHVMRQGARGLADRLGAALVAHD</sequence>
<reference evidence="2" key="1">
    <citation type="submission" date="2020-02" db="EMBL/GenBank/DDBJ databases">
        <authorList>
            <person name="Meier V. D."/>
        </authorList>
    </citation>
    <scope>NUCLEOTIDE SEQUENCE</scope>
    <source>
        <strain evidence="2">AVDCRST_MAG67</strain>
    </source>
</reference>
<protein>
    <recommendedName>
        <fullName evidence="1">Coenzyme Q-binding protein COQ10 START domain-containing protein</fullName>
    </recommendedName>
</protein>
<proteinExistence type="predicted"/>
<name>A0A6J4STC5_9ACTN</name>
<dbReference type="Gene3D" id="3.30.530.20">
    <property type="match status" value="1"/>
</dbReference>